<keyword evidence="3 6" id="KW-0687">Ribonucleoprotein</keyword>
<dbReference type="Gene3D" id="3.90.1180.10">
    <property type="entry name" value="Ribosomal protein L13"/>
    <property type="match status" value="1"/>
</dbReference>
<dbReference type="GO" id="GO:0003729">
    <property type="term" value="F:mRNA binding"/>
    <property type="evidence" value="ECO:0007669"/>
    <property type="project" value="TreeGrafter"/>
</dbReference>
<evidence type="ECO:0000256" key="6">
    <source>
        <dbReference type="RuleBase" id="RU003877"/>
    </source>
</evidence>
<dbReference type="HAMAP" id="MF_01366">
    <property type="entry name" value="Ribosomal_uL13"/>
    <property type="match status" value="1"/>
</dbReference>
<keyword evidence="8" id="KW-1185">Reference proteome</keyword>
<protein>
    <recommendedName>
        <fullName evidence="4">Large ribosomal subunit protein uL13</fullName>
    </recommendedName>
    <alternativeName>
        <fullName evidence="5">60S ribosomal protein L13a</fullName>
    </alternativeName>
</protein>
<dbReference type="FunFam" id="6.10.250.3250:FF:000001">
    <property type="entry name" value="60S ribosomal protein L13a"/>
    <property type="match status" value="1"/>
</dbReference>
<dbReference type="OMA" id="GMLPWKT"/>
<dbReference type="InterPro" id="IPR036899">
    <property type="entry name" value="Ribosomal_uL13_sf"/>
</dbReference>
<dbReference type="PROSITE" id="PS00783">
    <property type="entry name" value="RIBOSOMAL_L13"/>
    <property type="match status" value="1"/>
</dbReference>
<dbReference type="InterPro" id="IPR023563">
    <property type="entry name" value="Ribosomal_uL13_CS"/>
</dbReference>
<dbReference type="GeneID" id="119730465"/>
<name>A0A914A774_PATMI</name>
<dbReference type="CTD" id="23521"/>
<dbReference type="AlphaFoldDB" id="A0A914A774"/>
<dbReference type="OrthoDB" id="1882297at2759"/>
<evidence type="ECO:0000256" key="5">
    <source>
        <dbReference type="ARBA" id="ARBA00035367"/>
    </source>
</evidence>
<comment type="similarity">
    <text evidence="1 6">Belongs to the universal ribosomal protein uL13 family.</text>
</comment>
<keyword evidence="2 6" id="KW-0689">Ribosomal protein</keyword>
<dbReference type="PANTHER" id="PTHR11545">
    <property type="entry name" value="RIBOSOMAL PROTEIN L13"/>
    <property type="match status" value="1"/>
</dbReference>
<dbReference type="GO" id="GO:0003735">
    <property type="term" value="F:structural constituent of ribosome"/>
    <property type="evidence" value="ECO:0007669"/>
    <property type="project" value="InterPro"/>
</dbReference>
<reference evidence="7" key="1">
    <citation type="submission" date="2022-11" db="UniProtKB">
        <authorList>
            <consortium name="EnsemblMetazoa"/>
        </authorList>
    </citation>
    <scope>IDENTIFICATION</scope>
</reference>
<dbReference type="RefSeq" id="XP_038059309.1">
    <property type="nucleotide sequence ID" value="XM_038203381.1"/>
</dbReference>
<dbReference type="FunFam" id="3.90.1180.10:FF:000002">
    <property type="entry name" value="60S ribosomal protein L16"/>
    <property type="match status" value="1"/>
</dbReference>
<evidence type="ECO:0000313" key="8">
    <source>
        <dbReference type="Proteomes" id="UP000887568"/>
    </source>
</evidence>
<dbReference type="Gene3D" id="6.10.250.3250">
    <property type="match status" value="1"/>
</dbReference>
<dbReference type="InterPro" id="IPR005755">
    <property type="entry name" value="Ribosomal_uL13_euk/arc"/>
</dbReference>
<dbReference type="Proteomes" id="UP000887568">
    <property type="component" value="Unplaced"/>
</dbReference>
<dbReference type="GO" id="GO:0022625">
    <property type="term" value="C:cytosolic large ribosomal subunit"/>
    <property type="evidence" value="ECO:0007669"/>
    <property type="project" value="TreeGrafter"/>
</dbReference>
<evidence type="ECO:0000256" key="1">
    <source>
        <dbReference type="ARBA" id="ARBA00006227"/>
    </source>
</evidence>
<dbReference type="NCBIfam" id="TIGR01077">
    <property type="entry name" value="L13_A_E"/>
    <property type="match status" value="1"/>
</dbReference>
<dbReference type="Pfam" id="PF00572">
    <property type="entry name" value="Ribosomal_L13"/>
    <property type="match status" value="1"/>
</dbReference>
<evidence type="ECO:0000256" key="4">
    <source>
        <dbReference type="ARBA" id="ARBA00035201"/>
    </source>
</evidence>
<organism evidence="7 8">
    <name type="scientific">Patiria miniata</name>
    <name type="common">Bat star</name>
    <name type="synonym">Asterina miniata</name>
    <dbReference type="NCBI Taxonomy" id="46514"/>
    <lineage>
        <taxon>Eukaryota</taxon>
        <taxon>Metazoa</taxon>
        <taxon>Echinodermata</taxon>
        <taxon>Eleutherozoa</taxon>
        <taxon>Asterozoa</taxon>
        <taxon>Asteroidea</taxon>
        <taxon>Valvatacea</taxon>
        <taxon>Valvatida</taxon>
        <taxon>Asterinidae</taxon>
        <taxon>Patiria</taxon>
    </lineage>
</organism>
<dbReference type="GO" id="GO:0006412">
    <property type="term" value="P:translation"/>
    <property type="evidence" value="ECO:0007669"/>
    <property type="project" value="InterPro"/>
</dbReference>
<proteinExistence type="inferred from homology"/>
<dbReference type="PANTHER" id="PTHR11545:SF3">
    <property type="entry name" value="LARGE RIBOSOMAL SUBUNIT PROTEIN UL13"/>
    <property type="match status" value="1"/>
</dbReference>
<dbReference type="GO" id="GO:0017148">
    <property type="term" value="P:negative regulation of translation"/>
    <property type="evidence" value="ECO:0007669"/>
    <property type="project" value="TreeGrafter"/>
</dbReference>
<dbReference type="InterPro" id="IPR005822">
    <property type="entry name" value="Ribosomal_uL13"/>
</dbReference>
<evidence type="ECO:0000313" key="7">
    <source>
        <dbReference type="EnsemblMetazoa" id="XP_038059309.1"/>
    </source>
</evidence>
<dbReference type="EnsemblMetazoa" id="XM_038203381.1">
    <property type="protein sequence ID" value="XP_038059309.1"/>
    <property type="gene ID" value="LOC119730465"/>
</dbReference>
<dbReference type="SUPFAM" id="SSF52161">
    <property type="entry name" value="Ribosomal protein L13"/>
    <property type="match status" value="1"/>
</dbReference>
<accession>A0A914A774</accession>
<dbReference type="CDD" id="cd00392">
    <property type="entry name" value="Ribosomal_L13"/>
    <property type="match status" value="1"/>
</dbReference>
<sequence>MLGPLTVERETRLSAFSTAMSSFHKTLIIDGRGHLQGRLASLVAKNLLQGQKIVVVRCEDINISGSFYRNKLKYLQFLRKRTNTKPSRGPYHLRSPSRIFWRVIRGMLPHKRARGKGALNRLKVFEGVPPPYDKKKRFVAPPALRSVRLKQNRDFCNLGRLAHEVGWKYKDIIESLEEKRKARSWERWKVKRSALSLRRKAARNVKTKVAPYQKIIRQYGYR</sequence>
<evidence type="ECO:0000256" key="3">
    <source>
        <dbReference type="ARBA" id="ARBA00023274"/>
    </source>
</evidence>
<evidence type="ECO:0000256" key="2">
    <source>
        <dbReference type="ARBA" id="ARBA00022980"/>
    </source>
</evidence>